<dbReference type="InterPro" id="IPR036388">
    <property type="entry name" value="WH-like_DNA-bd_sf"/>
</dbReference>
<dbReference type="FunFam" id="1.10.10.10:FF:000001">
    <property type="entry name" value="LysR family transcriptional regulator"/>
    <property type="match status" value="1"/>
</dbReference>
<feature type="domain" description="HTH lysR-type" evidence="5">
    <location>
        <begin position="4"/>
        <end position="61"/>
    </location>
</feature>
<dbReference type="Gene3D" id="3.40.190.10">
    <property type="entry name" value="Periplasmic binding protein-like II"/>
    <property type="match status" value="2"/>
</dbReference>
<keyword evidence="7" id="KW-1185">Reference proteome</keyword>
<evidence type="ECO:0000256" key="1">
    <source>
        <dbReference type="ARBA" id="ARBA00009437"/>
    </source>
</evidence>
<proteinExistence type="inferred from homology"/>
<protein>
    <submittedName>
        <fullName evidence="6">DNA-binding transcriptional LysR family regulator</fullName>
    </submittedName>
</protein>
<evidence type="ECO:0000313" key="7">
    <source>
        <dbReference type="Proteomes" id="UP000638648"/>
    </source>
</evidence>
<dbReference type="CDD" id="cd08414">
    <property type="entry name" value="PBP2_LTTR_aromatics_like"/>
    <property type="match status" value="1"/>
</dbReference>
<dbReference type="PRINTS" id="PR00039">
    <property type="entry name" value="HTHLYSR"/>
</dbReference>
<comment type="similarity">
    <text evidence="1">Belongs to the LysR transcriptional regulatory family.</text>
</comment>
<keyword evidence="2" id="KW-0805">Transcription regulation</keyword>
<name>A0A927RNH0_9ACTN</name>
<dbReference type="SUPFAM" id="SSF53850">
    <property type="entry name" value="Periplasmic binding protein-like II"/>
    <property type="match status" value="1"/>
</dbReference>
<keyword evidence="3 6" id="KW-0238">DNA-binding</keyword>
<dbReference type="GO" id="GO:0003677">
    <property type="term" value="F:DNA binding"/>
    <property type="evidence" value="ECO:0007669"/>
    <property type="project" value="UniProtKB-KW"/>
</dbReference>
<dbReference type="RefSeq" id="WP_192754378.1">
    <property type="nucleotide sequence ID" value="NZ_BAABJL010000042.1"/>
</dbReference>
<dbReference type="InterPro" id="IPR005119">
    <property type="entry name" value="LysR_subst-bd"/>
</dbReference>
<evidence type="ECO:0000259" key="5">
    <source>
        <dbReference type="PROSITE" id="PS50931"/>
    </source>
</evidence>
<gene>
    <name evidence="6" type="ORF">HEB94_007964</name>
</gene>
<dbReference type="PANTHER" id="PTHR30346">
    <property type="entry name" value="TRANSCRIPTIONAL DUAL REGULATOR HCAR-RELATED"/>
    <property type="match status" value="1"/>
</dbReference>
<dbReference type="InterPro" id="IPR000847">
    <property type="entry name" value="LysR_HTH_N"/>
</dbReference>
<evidence type="ECO:0000256" key="4">
    <source>
        <dbReference type="ARBA" id="ARBA00023163"/>
    </source>
</evidence>
<accession>A0A927RNH0</accession>
<dbReference type="EMBL" id="JADBEM010000001">
    <property type="protein sequence ID" value="MBE1611116.1"/>
    <property type="molecule type" value="Genomic_DNA"/>
</dbReference>
<dbReference type="GO" id="GO:0003700">
    <property type="term" value="F:DNA-binding transcription factor activity"/>
    <property type="evidence" value="ECO:0007669"/>
    <property type="project" value="InterPro"/>
</dbReference>
<evidence type="ECO:0000313" key="6">
    <source>
        <dbReference type="EMBL" id="MBE1611116.1"/>
    </source>
</evidence>
<sequence>MLEVSSRSLRYFAVLAEELHFTHAAQRLHIAQPVLSKAIRRLESDLDVVLLVRSRQRVALSDAGRALLPVARRVLADLEEGLAQVRRVHRRDERVLRVGYHSSLPPALLQPLTAAFAGLRPGWRIELRGNDWTDPARVVVDGTVDAAFLRLPVPGQDSLEIEVLGTESRCVVLPVGHPLASRRSVRLRDLQDEPFVAMPVSAGVFRDFWLGLEEFERPPVVSTEVRNPDDFFAAIATGRGVAMIAEPTTAMYQRPDIVYRLVEDARPGKFAVAWRQGSADPLLRDFVRACIEVTAAPR</sequence>
<dbReference type="Pfam" id="PF00126">
    <property type="entry name" value="HTH_1"/>
    <property type="match status" value="1"/>
</dbReference>
<comment type="caution">
    <text evidence="6">The sequence shown here is derived from an EMBL/GenBank/DDBJ whole genome shotgun (WGS) entry which is preliminary data.</text>
</comment>
<organism evidence="6 7">
    <name type="scientific">Actinopolymorpha pittospori</name>
    <dbReference type="NCBI Taxonomy" id="648752"/>
    <lineage>
        <taxon>Bacteria</taxon>
        <taxon>Bacillati</taxon>
        <taxon>Actinomycetota</taxon>
        <taxon>Actinomycetes</taxon>
        <taxon>Propionibacteriales</taxon>
        <taxon>Actinopolymorphaceae</taxon>
        <taxon>Actinopolymorpha</taxon>
    </lineage>
</organism>
<dbReference type="GO" id="GO:0032993">
    <property type="term" value="C:protein-DNA complex"/>
    <property type="evidence" value="ECO:0007669"/>
    <property type="project" value="TreeGrafter"/>
</dbReference>
<dbReference type="Proteomes" id="UP000638648">
    <property type="component" value="Unassembled WGS sequence"/>
</dbReference>
<reference evidence="6" key="1">
    <citation type="submission" date="2020-10" db="EMBL/GenBank/DDBJ databases">
        <title>Sequencing the genomes of 1000 actinobacteria strains.</title>
        <authorList>
            <person name="Klenk H.-P."/>
        </authorList>
    </citation>
    <scope>NUCLEOTIDE SEQUENCE</scope>
    <source>
        <strain evidence="6">DSM 45354</strain>
    </source>
</reference>
<dbReference type="PANTHER" id="PTHR30346:SF0">
    <property type="entry name" value="HCA OPERON TRANSCRIPTIONAL ACTIVATOR HCAR"/>
    <property type="match status" value="1"/>
</dbReference>
<evidence type="ECO:0000256" key="2">
    <source>
        <dbReference type="ARBA" id="ARBA00023015"/>
    </source>
</evidence>
<dbReference type="SUPFAM" id="SSF46785">
    <property type="entry name" value="Winged helix' DNA-binding domain"/>
    <property type="match status" value="1"/>
</dbReference>
<dbReference type="InterPro" id="IPR036390">
    <property type="entry name" value="WH_DNA-bd_sf"/>
</dbReference>
<dbReference type="PROSITE" id="PS50931">
    <property type="entry name" value="HTH_LYSR"/>
    <property type="match status" value="1"/>
</dbReference>
<dbReference type="Pfam" id="PF03466">
    <property type="entry name" value="LysR_substrate"/>
    <property type="match status" value="1"/>
</dbReference>
<keyword evidence="4" id="KW-0804">Transcription</keyword>
<evidence type="ECO:0000256" key="3">
    <source>
        <dbReference type="ARBA" id="ARBA00023125"/>
    </source>
</evidence>
<dbReference type="AlphaFoldDB" id="A0A927RNH0"/>
<dbReference type="Gene3D" id="1.10.10.10">
    <property type="entry name" value="Winged helix-like DNA-binding domain superfamily/Winged helix DNA-binding domain"/>
    <property type="match status" value="1"/>
</dbReference>